<dbReference type="PANTHER" id="PTHR37419:SF1">
    <property type="entry name" value="SERINE_THREONINE-PROTEIN KINASE TOXIN HIPA"/>
    <property type="match status" value="1"/>
</dbReference>
<dbReference type="GO" id="GO:0004674">
    <property type="term" value="F:protein serine/threonine kinase activity"/>
    <property type="evidence" value="ECO:0007669"/>
    <property type="project" value="TreeGrafter"/>
</dbReference>
<proteinExistence type="inferred from homology"/>
<sequence length="405" mass="44679">MTAALDIFLNDTLVGLLTELPDGRILFTFDETYINNPDRPVLSQSYLAADGALLTDTRAYSAKAPPFFANLLPEGHLRDYLAARGGIKPGNEFALLYLLGEDLPGAVIARPAEDSPLPKGKAENTLAEKAESGQPWRFSLAGVQLKFSALMERHGGLTIPAGGREGDWIVKLPSRTHDNVPENEYAMMHMAGEIGLKVPEIRLVPLSEIAGLPNFGKLRGTQALAVKRFDRTEGGLRIHSEDFAQVYGIFPDNKYEGVSFQNIAGMVWTLTGEEGLRDYIARLAYTIMTGNGDMHLKNWSFIYRDGRTPELAPVYDMVSTVPYLPGETLALKLLKTKEMMLCNLRLFEKLAGKAGLPKKLVLDTVRETAAKTHRAWQENKAHYALPKAIETAIDQHMKSVPLTDG</sequence>
<evidence type="ECO:0000256" key="3">
    <source>
        <dbReference type="ARBA" id="ARBA00022777"/>
    </source>
</evidence>
<evidence type="ECO:0000256" key="1">
    <source>
        <dbReference type="ARBA" id="ARBA00010164"/>
    </source>
</evidence>
<gene>
    <name evidence="6" type="ordered locus">DaAHT2_2586</name>
</gene>
<comment type="similarity">
    <text evidence="1">Belongs to the HipA Ser/Thr kinase family.</text>
</comment>
<organism evidence="6 7">
    <name type="scientific">Desulfurivibrio alkaliphilus (strain DSM 19089 / UNIQEM U267 / AHT2)</name>
    <dbReference type="NCBI Taxonomy" id="589865"/>
    <lineage>
        <taxon>Bacteria</taxon>
        <taxon>Pseudomonadati</taxon>
        <taxon>Thermodesulfobacteriota</taxon>
        <taxon>Desulfobulbia</taxon>
        <taxon>Desulfobulbales</taxon>
        <taxon>Desulfobulbaceae</taxon>
        <taxon>Desulfurivibrio</taxon>
    </lineage>
</organism>
<dbReference type="InterPro" id="IPR052028">
    <property type="entry name" value="HipA_Ser/Thr_kinase"/>
</dbReference>
<dbReference type="EMBL" id="CP001940">
    <property type="protein sequence ID" value="ADH87250.1"/>
    <property type="molecule type" value="Genomic_DNA"/>
</dbReference>
<evidence type="ECO:0000313" key="7">
    <source>
        <dbReference type="Proteomes" id="UP000001508"/>
    </source>
</evidence>
<dbReference type="eggNOG" id="COG3550">
    <property type="taxonomic scope" value="Bacteria"/>
</dbReference>
<dbReference type="GO" id="GO:0005829">
    <property type="term" value="C:cytosol"/>
    <property type="evidence" value="ECO:0007669"/>
    <property type="project" value="TreeGrafter"/>
</dbReference>
<dbReference type="InParanoid" id="D6Z0Z0"/>
<dbReference type="RefSeq" id="WP_013164760.1">
    <property type="nucleotide sequence ID" value="NC_014216.1"/>
</dbReference>
<evidence type="ECO:0000256" key="2">
    <source>
        <dbReference type="ARBA" id="ARBA00022679"/>
    </source>
</evidence>
<keyword evidence="7" id="KW-1185">Reference proteome</keyword>
<dbReference type="Pfam" id="PF13657">
    <property type="entry name" value="Couple_hipA"/>
    <property type="match status" value="1"/>
</dbReference>
<dbReference type="Gene3D" id="1.10.1070.20">
    <property type="match status" value="1"/>
</dbReference>
<feature type="domain" description="HipA N-terminal subdomain 1" evidence="5">
    <location>
        <begin position="5"/>
        <end position="108"/>
    </location>
</feature>
<dbReference type="HOGENOM" id="CLU_030167_3_0_7"/>
<dbReference type="PANTHER" id="PTHR37419">
    <property type="entry name" value="SERINE/THREONINE-PROTEIN KINASE TOXIN HIPA"/>
    <property type="match status" value="1"/>
</dbReference>
<dbReference type="NCBIfam" id="TIGR03071">
    <property type="entry name" value="couple_hipA"/>
    <property type="match status" value="1"/>
</dbReference>
<feature type="domain" description="HipA-like C-terminal" evidence="4">
    <location>
        <begin position="138"/>
        <end position="376"/>
    </location>
</feature>
<dbReference type="Proteomes" id="UP000001508">
    <property type="component" value="Chromosome"/>
</dbReference>
<evidence type="ECO:0000259" key="4">
    <source>
        <dbReference type="Pfam" id="PF07804"/>
    </source>
</evidence>
<dbReference type="InterPro" id="IPR017508">
    <property type="entry name" value="HipA_N1"/>
</dbReference>
<keyword evidence="2" id="KW-0808">Transferase</keyword>
<keyword evidence="3" id="KW-0418">Kinase</keyword>
<dbReference type="Pfam" id="PF07804">
    <property type="entry name" value="HipA_C"/>
    <property type="match status" value="1"/>
</dbReference>
<accession>D6Z0Z0</accession>
<dbReference type="AlphaFoldDB" id="D6Z0Z0"/>
<evidence type="ECO:0000259" key="5">
    <source>
        <dbReference type="Pfam" id="PF13657"/>
    </source>
</evidence>
<dbReference type="InterPro" id="IPR012893">
    <property type="entry name" value="HipA-like_C"/>
</dbReference>
<dbReference type="OrthoDB" id="9805913at2"/>
<dbReference type="FunCoup" id="D6Z0Z0">
    <property type="interactions" value="8"/>
</dbReference>
<protein>
    <submittedName>
        <fullName evidence="6">HipA N-terminal domain protein</fullName>
    </submittedName>
</protein>
<dbReference type="KEGG" id="dak:DaAHT2_2586"/>
<dbReference type="STRING" id="589865.DaAHT2_2586"/>
<reference evidence="7" key="1">
    <citation type="submission" date="2010-02" db="EMBL/GenBank/DDBJ databases">
        <title>Complete sequence of Desulfurivibrio alkaliphilus AHT2.</title>
        <authorList>
            <consortium name="US DOE Joint Genome Institute"/>
            <person name="Pitluck S."/>
            <person name="Chertkov O."/>
            <person name="Detter J.C."/>
            <person name="Han C."/>
            <person name="Tapia R."/>
            <person name="Larimer F."/>
            <person name="Land M."/>
            <person name="Hauser L."/>
            <person name="Kyrpides N."/>
            <person name="Mikhailova N."/>
            <person name="Sorokin D.Y."/>
            <person name="Muyzer G."/>
            <person name="Woyke T."/>
        </authorList>
    </citation>
    <scope>NUCLEOTIDE SEQUENCE [LARGE SCALE GENOMIC DNA]</scope>
    <source>
        <strain evidence="7">DSM 19089 / UNIQEM U267 / AHT2</strain>
    </source>
</reference>
<name>D6Z0Z0_DESAT</name>
<evidence type="ECO:0000313" key="6">
    <source>
        <dbReference type="EMBL" id="ADH87250.1"/>
    </source>
</evidence>